<dbReference type="SUPFAM" id="SSF53697">
    <property type="entry name" value="SIS domain"/>
    <property type="match status" value="1"/>
</dbReference>
<dbReference type="Pfam" id="PF01418">
    <property type="entry name" value="HTH_6"/>
    <property type="match status" value="1"/>
</dbReference>
<dbReference type="InterPro" id="IPR001347">
    <property type="entry name" value="SIS_dom"/>
</dbReference>
<protein>
    <submittedName>
        <fullName evidence="6">MurR/RpiR family transcriptional regulator</fullName>
    </submittedName>
</protein>
<dbReference type="SUPFAM" id="SSF46689">
    <property type="entry name" value="Homeodomain-like"/>
    <property type="match status" value="1"/>
</dbReference>
<evidence type="ECO:0000259" key="4">
    <source>
        <dbReference type="PROSITE" id="PS51071"/>
    </source>
</evidence>
<dbReference type="PANTHER" id="PTHR30514">
    <property type="entry name" value="GLUCOKINASE"/>
    <property type="match status" value="1"/>
</dbReference>
<dbReference type="GO" id="GO:0003677">
    <property type="term" value="F:DNA binding"/>
    <property type="evidence" value="ECO:0007669"/>
    <property type="project" value="UniProtKB-KW"/>
</dbReference>
<feature type="domain" description="HTH rpiR-type" evidence="4">
    <location>
        <begin position="3"/>
        <end position="79"/>
    </location>
</feature>
<gene>
    <name evidence="6" type="ORF">H9758_02305</name>
</gene>
<evidence type="ECO:0000256" key="3">
    <source>
        <dbReference type="ARBA" id="ARBA00023163"/>
    </source>
</evidence>
<keyword evidence="3" id="KW-0804">Transcription</keyword>
<dbReference type="InterPro" id="IPR035472">
    <property type="entry name" value="RpiR-like_SIS"/>
</dbReference>
<dbReference type="GO" id="GO:1901135">
    <property type="term" value="P:carbohydrate derivative metabolic process"/>
    <property type="evidence" value="ECO:0007669"/>
    <property type="project" value="InterPro"/>
</dbReference>
<dbReference type="AlphaFoldDB" id="A0A9D2NML3"/>
<dbReference type="InterPro" id="IPR047640">
    <property type="entry name" value="RpiR-like"/>
</dbReference>
<dbReference type="GO" id="GO:0003700">
    <property type="term" value="F:DNA-binding transcription factor activity"/>
    <property type="evidence" value="ECO:0007669"/>
    <property type="project" value="InterPro"/>
</dbReference>
<sequence length="292" mass="33041">MKNNITTLIESGYANLRKSEKQAADYILEHLEQIPDLPIDRLAKEAQVSQPTVLRMLKALGYKGYRDFRYRLVAELAKSGKRSEDAGQPRLMYGYTLDKKTGLEEIPVNITMTTERMLEETLKNFPGKTYKRVVEALRNARIIDIYSVENSEVVAVDLLTKLLYLGLPCRHFTDCYLQQIAAGQLTERDVAAGISYSGESKDTVDAVRAAKRSGACTVAVTNFKDSTIAKYADILICTSQDQHFYGNAIFSRSAQLLIVDMIYMGLISSDYDHYVKQLNKCEKVVRSKAYEW</sequence>
<feature type="domain" description="SIS" evidence="5">
    <location>
        <begin position="133"/>
        <end position="272"/>
    </location>
</feature>
<name>A0A9D2NML3_9FIRM</name>
<dbReference type="InterPro" id="IPR046348">
    <property type="entry name" value="SIS_dom_sf"/>
</dbReference>
<dbReference type="EMBL" id="DWWO01000024">
    <property type="protein sequence ID" value="HJC33408.1"/>
    <property type="molecule type" value="Genomic_DNA"/>
</dbReference>
<evidence type="ECO:0000256" key="1">
    <source>
        <dbReference type="ARBA" id="ARBA00023015"/>
    </source>
</evidence>
<comment type="caution">
    <text evidence="6">The sequence shown here is derived from an EMBL/GenBank/DDBJ whole genome shotgun (WGS) entry which is preliminary data.</text>
</comment>
<dbReference type="Gene3D" id="3.40.50.10490">
    <property type="entry name" value="Glucose-6-phosphate isomerase like protein, domain 1"/>
    <property type="match status" value="1"/>
</dbReference>
<keyword evidence="1" id="KW-0805">Transcription regulation</keyword>
<dbReference type="Pfam" id="PF01380">
    <property type="entry name" value="SIS"/>
    <property type="match status" value="1"/>
</dbReference>
<dbReference type="PROSITE" id="PS51071">
    <property type="entry name" value="HTH_RPIR"/>
    <property type="match status" value="1"/>
</dbReference>
<dbReference type="InterPro" id="IPR036388">
    <property type="entry name" value="WH-like_DNA-bd_sf"/>
</dbReference>
<dbReference type="InterPro" id="IPR000281">
    <property type="entry name" value="HTH_RpiR"/>
</dbReference>
<dbReference type="Proteomes" id="UP000823890">
    <property type="component" value="Unassembled WGS sequence"/>
</dbReference>
<keyword evidence="2" id="KW-0238">DNA-binding</keyword>
<dbReference type="InterPro" id="IPR009057">
    <property type="entry name" value="Homeodomain-like_sf"/>
</dbReference>
<dbReference type="GO" id="GO:0097367">
    <property type="term" value="F:carbohydrate derivative binding"/>
    <property type="evidence" value="ECO:0007669"/>
    <property type="project" value="InterPro"/>
</dbReference>
<evidence type="ECO:0000313" key="7">
    <source>
        <dbReference type="Proteomes" id="UP000823890"/>
    </source>
</evidence>
<dbReference type="Gene3D" id="1.10.10.10">
    <property type="entry name" value="Winged helix-like DNA-binding domain superfamily/Winged helix DNA-binding domain"/>
    <property type="match status" value="1"/>
</dbReference>
<reference evidence="6" key="2">
    <citation type="submission" date="2021-04" db="EMBL/GenBank/DDBJ databases">
        <authorList>
            <person name="Gilroy R."/>
        </authorList>
    </citation>
    <scope>NUCLEOTIDE SEQUENCE</scope>
    <source>
        <strain evidence="6">ChiW19-954</strain>
    </source>
</reference>
<accession>A0A9D2NML3</accession>
<proteinExistence type="predicted"/>
<evidence type="ECO:0000313" key="6">
    <source>
        <dbReference type="EMBL" id="HJC33408.1"/>
    </source>
</evidence>
<reference evidence="6" key="1">
    <citation type="journal article" date="2021" name="PeerJ">
        <title>Extensive microbial diversity within the chicken gut microbiome revealed by metagenomics and culture.</title>
        <authorList>
            <person name="Gilroy R."/>
            <person name="Ravi A."/>
            <person name="Getino M."/>
            <person name="Pursley I."/>
            <person name="Horton D.L."/>
            <person name="Alikhan N.F."/>
            <person name="Baker D."/>
            <person name="Gharbi K."/>
            <person name="Hall N."/>
            <person name="Watson M."/>
            <person name="Adriaenssens E.M."/>
            <person name="Foster-Nyarko E."/>
            <person name="Jarju S."/>
            <person name="Secka A."/>
            <person name="Antonio M."/>
            <person name="Oren A."/>
            <person name="Chaudhuri R.R."/>
            <person name="La Ragione R."/>
            <person name="Hildebrand F."/>
            <person name="Pallen M.J."/>
        </authorList>
    </citation>
    <scope>NUCLEOTIDE SEQUENCE</scope>
    <source>
        <strain evidence="6">ChiW19-954</strain>
    </source>
</reference>
<dbReference type="PANTHER" id="PTHR30514:SF1">
    <property type="entry name" value="HTH-TYPE TRANSCRIPTIONAL REGULATOR HEXR-RELATED"/>
    <property type="match status" value="1"/>
</dbReference>
<evidence type="ECO:0000256" key="2">
    <source>
        <dbReference type="ARBA" id="ARBA00023125"/>
    </source>
</evidence>
<dbReference type="CDD" id="cd05013">
    <property type="entry name" value="SIS_RpiR"/>
    <property type="match status" value="1"/>
</dbReference>
<organism evidence="6 7">
    <name type="scientific">Candidatus Mediterraneibacter faecipullorum</name>
    <dbReference type="NCBI Taxonomy" id="2838670"/>
    <lineage>
        <taxon>Bacteria</taxon>
        <taxon>Bacillati</taxon>
        <taxon>Bacillota</taxon>
        <taxon>Clostridia</taxon>
        <taxon>Lachnospirales</taxon>
        <taxon>Lachnospiraceae</taxon>
        <taxon>Mediterraneibacter</taxon>
    </lineage>
</organism>
<dbReference type="PROSITE" id="PS51464">
    <property type="entry name" value="SIS"/>
    <property type="match status" value="1"/>
</dbReference>
<evidence type="ECO:0000259" key="5">
    <source>
        <dbReference type="PROSITE" id="PS51464"/>
    </source>
</evidence>